<keyword evidence="1" id="KW-1133">Transmembrane helix</keyword>
<protein>
    <submittedName>
        <fullName evidence="2">Uncharacterized protein</fullName>
    </submittedName>
</protein>
<feature type="transmembrane region" description="Helical" evidence="1">
    <location>
        <begin position="7"/>
        <end position="25"/>
    </location>
</feature>
<organism evidence="2 3">
    <name type="scientific">Candidatus Magasanikbacteria bacterium RIFCSPLOWO2_01_FULL_40_15</name>
    <dbReference type="NCBI Taxonomy" id="1798686"/>
    <lineage>
        <taxon>Bacteria</taxon>
        <taxon>Candidatus Magasanikiibacteriota</taxon>
    </lineage>
</organism>
<comment type="caution">
    <text evidence="2">The sequence shown here is derived from an EMBL/GenBank/DDBJ whole genome shotgun (WGS) entry which is preliminary data.</text>
</comment>
<accession>A0A1F6N2J9</accession>
<evidence type="ECO:0000313" key="3">
    <source>
        <dbReference type="Proteomes" id="UP000177040"/>
    </source>
</evidence>
<dbReference type="EMBL" id="MFQH01000015">
    <property type="protein sequence ID" value="OGH78226.1"/>
    <property type="molecule type" value="Genomic_DNA"/>
</dbReference>
<keyword evidence="1" id="KW-0472">Membrane</keyword>
<evidence type="ECO:0000256" key="1">
    <source>
        <dbReference type="SAM" id="Phobius"/>
    </source>
</evidence>
<gene>
    <name evidence="2" type="ORF">A2983_02120</name>
</gene>
<name>A0A1F6N2J9_9BACT</name>
<proteinExistence type="predicted"/>
<reference evidence="2 3" key="1">
    <citation type="journal article" date="2016" name="Nat. Commun.">
        <title>Thousands of microbial genomes shed light on interconnected biogeochemical processes in an aquifer system.</title>
        <authorList>
            <person name="Anantharaman K."/>
            <person name="Brown C.T."/>
            <person name="Hug L.A."/>
            <person name="Sharon I."/>
            <person name="Castelle C.J."/>
            <person name="Probst A.J."/>
            <person name="Thomas B.C."/>
            <person name="Singh A."/>
            <person name="Wilkins M.J."/>
            <person name="Karaoz U."/>
            <person name="Brodie E.L."/>
            <person name="Williams K.H."/>
            <person name="Hubbard S.S."/>
            <person name="Banfield J.F."/>
        </authorList>
    </citation>
    <scope>NUCLEOTIDE SEQUENCE [LARGE SCALE GENOMIC DNA]</scope>
</reference>
<dbReference type="AlphaFoldDB" id="A0A1F6N2J9"/>
<keyword evidence="1" id="KW-0812">Transmembrane</keyword>
<sequence length="166" mass="19692">MFQEIERFINIVGIPSLLLGFLYIGKRLQLLDDINNTVKSLKHNIKVICDHLISKFDGFDHTLLVNYSPLKLKPEAVKLLEIIGFIEMFKQHKQDFFDLINNEQPKTKFDVELQSIKAVLILFEKDYFTEVKNYLYNNPNVEYKKFAQVLGIYVRDKYFNEHKMIL</sequence>
<dbReference type="Proteomes" id="UP000177040">
    <property type="component" value="Unassembled WGS sequence"/>
</dbReference>
<evidence type="ECO:0000313" key="2">
    <source>
        <dbReference type="EMBL" id="OGH78226.1"/>
    </source>
</evidence>